<dbReference type="AlphaFoldDB" id="A0A7S2D0P1"/>
<gene>
    <name evidence="2" type="ORF">FPAR1323_LOCUS14779</name>
</gene>
<dbReference type="EMBL" id="HBGT01028354">
    <property type="protein sequence ID" value="CAD9441060.1"/>
    <property type="molecule type" value="Transcribed_RNA"/>
</dbReference>
<evidence type="ECO:0000313" key="2">
    <source>
        <dbReference type="EMBL" id="CAD9441060.1"/>
    </source>
</evidence>
<sequence>MGAFHAWVKFCDAKKHANSTTAGAGAVAAAATPQQPQPAGTAQPLASASAAAPPQAPVGIDDGGTGRVTMPPAPAAPASTAGTPSSAVSLVELVQLIKTTMTIEQPMVPAVNEAVGGLGLTCDGMSLKEKANAVAEELGLVERA</sequence>
<feature type="region of interest" description="Disordered" evidence="1">
    <location>
        <begin position="28"/>
        <end position="84"/>
    </location>
</feature>
<accession>A0A7S2D0P1</accession>
<protein>
    <submittedName>
        <fullName evidence="2">Uncharacterized protein</fullName>
    </submittedName>
</protein>
<evidence type="ECO:0000256" key="1">
    <source>
        <dbReference type="SAM" id="MobiDB-lite"/>
    </source>
</evidence>
<proteinExistence type="predicted"/>
<organism evidence="2">
    <name type="scientific">Florenciella parvula</name>
    <dbReference type="NCBI Taxonomy" id="236787"/>
    <lineage>
        <taxon>Eukaryota</taxon>
        <taxon>Sar</taxon>
        <taxon>Stramenopiles</taxon>
        <taxon>Ochrophyta</taxon>
        <taxon>Dictyochophyceae</taxon>
        <taxon>Florenciellales</taxon>
        <taxon>Florenciella</taxon>
    </lineage>
</organism>
<reference evidence="2" key="1">
    <citation type="submission" date="2021-01" db="EMBL/GenBank/DDBJ databases">
        <authorList>
            <person name="Corre E."/>
            <person name="Pelletier E."/>
            <person name="Niang G."/>
            <person name="Scheremetjew M."/>
            <person name="Finn R."/>
            <person name="Kale V."/>
            <person name="Holt S."/>
            <person name="Cochrane G."/>
            <person name="Meng A."/>
            <person name="Brown T."/>
            <person name="Cohen L."/>
        </authorList>
    </citation>
    <scope>NUCLEOTIDE SEQUENCE</scope>
    <source>
        <strain evidence="2">RCC1693</strain>
    </source>
</reference>
<feature type="compositionally biased region" description="Low complexity" evidence="1">
    <location>
        <begin position="28"/>
        <end position="53"/>
    </location>
</feature>
<name>A0A7S2D0P1_9STRA</name>